<keyword evidence="3" id="KW-1185">Reference proteome</keyword>
<comment type="caution">
    <text evidence="2">The sequence shown here is derived from an EMBL/GenBank/DDBJ whole genome shotgun (WGS) entry which is preliminary data.</text>
</comment>
<sequence>MTIHSLDVKPSLTLTDSPIQEHAALPTPPFSPPQTLTDAPADTSVVLLNSLVSFYQQESLWVHRTRAGLELALTAKGRDSITAAATAKALSSSDDSSAGLTEDSELQSIKAEPTTPPPSIGKSHPKSRWMQRKQSFKLKLEGIGPHGLHRRQRRMQRDASAEAGTRLLELFGQLMEARMESCHRVNRLVREANRVDLYRT</sequence>
<evidence type="ECO:0000313" key="2">
    <source>
        <dbReference type="EMBL" id="KAF8484917.1"/>
    </source>
</evidence>
<feature type="compositionally biased region" description="Low complexity" evidence="1">
    <location>
        <begin position="88"/>
        <end position="98"/>
    </location>
</feature>
<reference evidence="2" key="2">
    <citation type="journal article" date="2020" name="Nat. Commun.">
        <title>Large-scale genome sequencing of mycorrhizal fungi provides insights into the early evolution of symbiotic traits.</title>
        <authorList>
            <person name="Miyauchi S."/>
            <person name="Kiss E."/>
            <person name="Kuo A."/>
            <person name="Drula E."/>
            <person name="Kohler A."/>
            <person name="Sanchez-Garcia M."/>
            <person name="Morin E."/>
            <person name="Andreopoulos B."/>
            <person name="Barry K.W."/>
            <person name="Bonito G."/>
            <person name="Buee M."/>
            <person name="Carver A."/>
            <person name="Chen C."/>
            <person name="Cichocki N."/>
            <person name="Clum A."/>
            <person name="Culley D."/>
            <person name="Crous P.W."/>
            <person name="Fauchery L."/>
            <person name="Girlanda M."/>
            <person name="Hayes R.D."/>
            <person name="Keri Z."/>
            <person name="LaButti K."/>
            <person name="Lipzen A."/>
            <person name="Lombard V."/>
            <person name="Magnuson J."/>
            <person name="Maillard F."/>
            <person name="Murat C."/>
            <person name="Nolan M."/>
            <person name="Ohm R.A."/>
            <person name="Pangilinan J."/>
            <person name="Pereira M.F."/>
            <person name="Perotto S."/>
            <person name="Peter M."/>
            <person name="Pfister S."/>
            <person name="Riley R."/>
            <person name="Sitrit Y."/>
            <person name="Stielow J.B."/>
            <person name="Szollosi G."/>
            <person name="Zifcakova L."/>
            <person name="Stursova M."/>
            <person name="Spatafora J.W."/>
            <person name="Tedersoo L."/>
            <person name="Vaario L.M."/>
            <person name="Yamada A."/>
            <person name="Yan M."/>
            <person name="Wang P."/>
            <person name="Xu J."/>
            <person name="Bruns T."/>
            <person name="Baldrian P."/>
            <person name="Vilgalys R."/>
            <person name="Dunand C."/>
            <person name="Henrissat B."/>
            <person name="Grigoriev I.V."/>
            <person name="Hibbett D."/>
            <person name="Nagy L.G."/>
            <person name="Martin F.M."/>
        </authorList>
    </citation>
    <scope>NUCLEOTIDE SEQUENCE</scope>
    <source>
        <strain evidence="2">Prilba</strain>
    </source>
</reference>
<feature type="region of interest" description="Disordered" evidence="1">
    <location>
        <begin position="88"/>
        <end position="128"/>
    </location>
</feature>
<reference evidence="2" key="1">
    <citation type="submission" date="2019-10" db="EMBL/GenBank/DDBJ databases">
        <authorList>
            <consortium name="DOE Joint Genome Institute"/>
            <person name="Kuo A."/>
            <person name="Miyauchi S."/>
            <person name="Kiss E."/>
            <person name="Drula E."/>
            <person name="Kohler A."/>
            <person name="Sanchez-Garcia M."/>
            <person name="Andreopoulos B."/>
            <person name="Barry K.W."/>
            <person name="Bonito G."/>
            <person name="Buee M."/>
            <person name="Carver A."/>
            <person name="Chen C."/>
            <person name="Cichocki N."/>
            <person name="Clum A."/>
            <person name="Culley D."/>
            <person name="Crous P.W."/>
            <person name="Fauchery L."/>
            <person name="Girlanda M."/>
            <person name="Hayes R."/>
            <person name="Keri Z."/>
            <person name="LaButti K."/>
            <person name="Lipzen A."/>
            <person name="Lombard V."/>
            <person name="Magnuson J."/>
            <person name="Maillard F."/>
            <person name="Morin E."/>
            <person name="Murat C."/>
            <person name="Nolan M."/>
            <person name="Ohm R."/>
            <person name="Pangilinan J."/>
            <person name="Pereira M."/>
            <person name="Perotto S."/>
            <person name="Peter M."/>
            <person name="Riley R."/>
            <person name="Sitrit Y."/>
            <person name="Stielow B."/>
            <person name="Szollosi G."/>
            <person name="Zifcakova L."/>
            <person name="Stursova M."/>
            <person name="Spatafora J.W."/>
            <person name="Tedersoo L."/>
            <person name="Vaario L.-M."/>
            <person name="Yamada A."/>
            <person name="Yan M."/>
            <person name="Wang P."/>
            <person name="Xu J."/>
            <person name="Bruns T."/>
            <person name="Baldrian P."/>
            <person name="Vilgalys R."/>
            <person name="Henrissat B."/>
            <person name="Grigoriev I.V."/>
            <person name="Hibbett D."/>
            <person name="Nagy L.G."/>
            <person name="Martin F.M."/>
        </authorList>
    </citation>
    <scope>NUCLEOTIDE SEQUENCE</scope>
    <source>
        <strain evidence="2">Prilba</strain>
    </source>
</reference>
<dbReference type="Proteomes" id="UP000759537">
    <property type="component" value="Unassembled WGS sequence"/>
</dbReference>
<evidence type="ECO:0000313" key="3">
    <source>
        <dbReference type="Proteomes" id="UP000759537"/>
    </source>
</evidence>
<dbReference type="OrthoDB" id="3217075at2759"/>
<gene>
    <name evidence="2" type="ORF">DFH94DRAFT_716925</name>
</gene>
<evidence type="ECO:0000256" key="1">
    <source>
        <dbReference type="SAM" id="MobiDB-lite"/>
    </source>
</evidence>
<proteinExistence type="predicted"/>
<organism evidence="2 3">
    <name type="scientific">Russula ochroleuca</name>
    <dbReference type="NCBI Taxonomy" id="152965"/>
    <lineage>
        <taxon>Eukaryota</taxon>
        <taxon>Fungi</taxon>
        <taxon>Dikarya</taxon>
        <taxon>Basidiomycota</taxon>
        <taxon>Agaricomycotina</taxon>
        <taxon>Agaricomycetes</taxon>
        <taxon>Russulales</taxon>
        <taxon>Russulaceae</taxon>
        <taxon>Russula</taxon>
    </lineage>
</organism>
<dbReference type="EMBL" id="WHVB01000003">
    <property type="protein sequence ID" value="KAF8484917.1"/>
    <property type="molecule type" value="Genomic_DNA"/>
</dbReference>
<dbReference type="AlphaFoldDB" id="A0A9P5N2V3"/>
<accession>A0A9P5N2V3</accession>
<protein>
    <submittedName>
        <fullName evidence="2">Uncharacterized protein</fullName>
    </submittedName>
</protein>
<name>A0A9P5N2V3_9AGAM</name>